<gene>
    <name evidence="2" type="ORF">EJ04DRAFT_527096</name>
</gene>
<organism evidence="2 3">
    <name type="scientific">Polyplosphaeria fusca</name>
    <dbReference type="NCBI Taxonomy" id="682080"/>
    <lineage>
        <taxon>Eukaryota</taxon>
        <taxon>Fungi</taxon>
        <taxon>Dikarya</taxon>
        <taxon>Ascomycota</taxon>
        <taxon>Pezizomycotina</taxon>
        <taxon>Dothideomycetes</taxon>
        <taxon>Pleosporomycetidae</taxon>
        <taxon>Pleosporales</taxon>
        <taxon>Tetraplosphaeriaceae</taxon>
        <taxon>Polyplosphaeria</taxon>
    </lineage>
</organism>
<feature type="region of interest" description="Disordered" evidence="1">
    <location>
        <begin position="184"/>
        <end position="204"/>
    </location>
</feature>
<dbReference type="Proteomes" id="UP000799444">
    <property type="component" value="Unassembled WGS sequence"/>
</dbReference>
<dbReference type="EMBL" id="ML996221">
    <property type="protein sequence ID" value="KAF2730289.1"/>
    <property type="molecule type" value="Genomic_DNA"/>
</dbReference>
<evidence type="ECO:0000313" key="2">
    <source>
        <dbReference type="EMBL" id="KAF2730289.1"/>
    </source>
</evidence>
<proteinExistence type="predicted"/>
<dbReference type="AlphaFoldDB" id="A0A9P4UXF4"/>
<keyword evidence="3" id="KW-1185">Reference proteome</keyword>
<protein>
    <submittedName>
        <fullName evidence="2">Uncharacterized protein</fullName>
    </submittedName>
</protein>
<comment type="caution">
    <text evidence="2">The sequence shown here is derived from an EMBL/GenBank/DDBJ whole genome shotgun (WGS) entry which is preliminary data.</text>
</comment>
<sequence>MWDVVLDQGVLFGIIGCVGTLEYVWAAVGSKIVLNDDSGPLERETDGSVKVDDAKTEGANGVCLDTRLEEWPANAGNGVEICCKFVVLVSFVSLVGWTPSDSLGEMDAIGSRLCSHGSSSVIQIESFSCQQRHEMFTTQPDGNADRVMFACKVELKLSLRDIVAGLHGRVLGLVAVAERLEAGDGQIEQGDESQGEDAAFGPSP</sequence>
<name>A0A9P4UXF4_9PLEO</name>
<evidence type="ECO:0000256" key="1">
    <source>
        <dbReference type="SAM" id="MobiDB-lite"/>
    </source>
</evidence>
<accession>A0A9P4UXF4</accession>
<evidence type="ECO:0000313" key="3">
    <source>
        <dbReference type="Proteomes" id="UP000799444"/>
    </source>
</evidence>
<reference evidence="2" key="1">
    <citation type="journal article" date="2020" name="Stud. Mycol.">
        <title>101 Dothideomycetes genomes: a test case for predicting lifestyles and emergence of pathogens.</title>
        <authorList>
            <person name="Haridas S."/>
            <person name="Albert R."/>
            <person name="Binder M."/>
            <person name="Bloem J."/>
            <person name="Labutti K."/>
            <person name="Salamov A."/>
            <person name="Andreopoulos B."/>
            <person name="Baker S."/>
            <person name="Barry K."/>
            <person name="Bills G."/>
            <person name="Bluhm B."/>
            <person name="Cannon C."/>
            <person name="Castanera R."/>
            <person name="Culley D."/>
            <person name="Daum C."/>
            <person name="Ezra D."/>
            <person name="Gonzalez J."/>
            <person name="Henrissat B."/>
            <person name="Kuo A."/>
            <person name="Liang C."/>
            <person name="Lipzen A."/>
            <person name="Lutzoni F."/>
            <person name="Magnuson J."/>
            <person name="Mondo S."/>
            <person name="Nolan M."/>
            <person name="Ohm R."/>
            <person name="Pangilinan J."/>
            <person name="Park H.-J."/>
            <person name="Ramirez L."/>
            <person name="Alfaro M."/>
            <person name="Sun H."/>
            <person name="Tritt A."/>
            <person name="Yoshinaga Y."/>
            <person name="Zwiers L.-H."/>
            <person name="Turgeon B."/>
            <person name="Goodwin S."/>
            <person name="Spatafora J."/>
            <person name="Crous P."/>
            <person name="Grigoriev I."/>
        </authorList>
    </citation>
    <scope>NUCLEOTIDE SEQUENCE</scope>
    <source>
        <strain evidence="2">CBS 125425</strain>
    </source>
</reference>